<dbReference type="EMBL" id="PNBA02000009">
    <property type="protein sequence ID" value="KAG6414347.1"/>
    <property type="molecule type" value="Genomic_DNA"/>
</dbReference>
<comment type="caution">
    <text evidence="1">The sequence shown here is derived from an EMBL/GenBank/DDBJ whole genome shotgun (WGS) entry which is preliminary data.</text>
</comment>
<accession>A0A8X8ZQL1</accession>
<organism evidence="1">
    <name type="scientific">Salvia splendens</name>
    <name type="common">Scarlet sage</name>
    <dbReference type="NCBI Taxonomy" id="180675"/>
    <lineage>
        <taxon>Eukaryota</taxon>
        <taxon>Viridiplantae</taxon>
        <taxon>Streptophyta</taxon>
        <taxon>Embryophyta</taxon>
        <taxon>Tracheophyta</taxon>
        <taxon>Spermatophyta</taxon>
        <taxon>Magnoliopsida</taxon>
        <taxon>eudicotyledons</taxon>
        <taxon>Gunneridae</taxon>
        <taxon>Pentapetalae</taxon>
        <taxon>asterids</taxon>
        <taxon>lamiids</taxon>
        <taxon>Lamiales</taxon>
        <taxon>Lamiaceae</taxon>
        <taxon>Nepetoideae</taxon>
        <taxon>Mentheae</taxon>
        <taxon>Salviinae</taxon>
        <taxon>Salvia</taxon>
        <taxon>Salvia subgen. Calosphace</taxon>
        <taxon>core Calosphace</taxon>
    </lineage>
</organism>
<protein>
    <submittedName>
        <fullName evidence="1">Uncharacterized protein</fullName>
    </submittedName>
</protein>
<keyword evidence="2" id="KW-1185">Reference proteome</keyword>
<reference evidence="1" key="2">
    <citation type="submission" date="2020-08" db="EMBL/GenBank/DDBJ databases">
        <title>Plant Genome Project.</title>
        <authorList>
            <person name="Zhang R.-G."/>
        </authorList>
    </citation>
    <scope>NUCLEOTIDE SEQUENCE</scope>
    <source>
        <strain evidence="1">Huo1</strain>
        <tissue evidence="1">Leaf</tissue>
    </source>
</reference>
<sequence length="142" mass="16171">MLSTEIPPSDLCCSDERASDNNQHQLGVDLFKDYVFNTRGKDIKNNWHFSQKNLQLCLKHGVKDVLPPFHSLGSVTNKTTDQLLVVDSLSDGVSRRRDFGWSSSGVIGQTEELRSDEVETTLAVSRRRRQRLDGAVQRQERR</sequence>
<name>A0A8X8ZQL1_SALSN</name>
<reference evidence="1" key="1">
    <citation type="submission" date="2018-01" db="EMBL/GenBank/DDBJ databases">
        <authorList>
            <person name="Mao J.F."/>
        </authorList>
    </citation>
    <scope>NUCLEOTIDE SEQUENCE</scope>
    <source>
        <strain evidence="1">Huo1</strain>
        <tissue evidence="1">Leaf</tissue>
    </source>
</reference>
<dbReference type="Proteomes" id="UP000298416">
    <property type="component" value="Unassembled WGS sequence"/>
</dbReference>
<dbReference type="AlphaFoldDB" id="A0A8X8ZQL1"/>
<evidence type="ECO:0000313" key="1">
    <source>
        <dbReference type="EMBL" id="KAG6414347.1"/>
    </source>
</evidence>
<dbReference type="PANTHER" id="PTHR35767">
    <property type="entry name" value="HAPLESS PROTEIN"/>
    <property type="match status" value="1"/>
</dbReference>
<dbReference type="PANTHER" id="PTHR35767:SF1">
    <property type="entry name" value="HAPLESS PROTEIN"/>
    <property type="match status" value="1"/>
</dbReference>
<gene>
    <name evidence="1" type="ORF">SASPL_127067</name>
</gene>
<proteinExistence type="predicted"/>
<evidence type="ECO:0000313" key="2">
    <source>
        <dbReference type="Proteomes" id="UP000298416"/>
    </source>
</evidence>